<dbReference type="InterPro" id="IPR010982">
    <property type="entry name" value="Lambda_DNA-bd_dom_sf"/>
</dbReference>
<dbReference type="eggNOG" id="COG2944">
    <property type="taxonomic scope" value="Bacteria"/>
</dbReference>
<proteinExistence type="predicted"/>
<sequence length="79" mass="8880">MSDIKLQSLRPFYHPDYQPPTTEELRGLMKDCAWTGAKVGALVGVDSRTVRRWTGGERPIPYSAWRLLLLHAGVVELDG</sequence>
<dbReference type="AlphaFoldDB" id="A0A081NBA1"/>
<dbReference type="Proteomes" id="UP000028006">
    <property type="component" value="Unassembled WGS sequence"/>
</dbReference>
<comment type="caution">
    <text evidence="1">The sequence shown here is derived from an EMBL/GenBank/DDBJ whole genome shotgun (WGS) entry which is preliminary data.</text>
</comment>
<reference evidence="1 2" key="1">
    <citation type="submission" date="2014-06" db="EMBL/GenBank/DDBJ databases">
        <title>Whole Genome Sequences of Three Symbiotic Endozoicomonas Bacteria.</title>
        <authorList>
            <person name="Neave M.J."/>
            <person name="Apprill A."/>
            <person name="Voolstra C.R."/>
        </authorList>
    </citation>
    <scope>NUCLEOTIDE SEQUENCE [LARGE SCALE GENOMIC DNA]</scope>
    <source>
        <strain evidence="1 2">LMG 24815</strain>
    </source>
</reference>
<dbReference type="Gene3D" id="1.10.260.40">
    <property type="entry name" value="lambda repressor-like DNA-binding domains"/>
    <property type="match status" value="1"/>
</dbReference>
<evidence type="ECO:0008006" key="3">
    <source>
        <dbReference type="Google" id="ProtNLM"/>
    </source>
</evidence>
<name>A0A081NBA1_9GAMM</name>
<dbReference type="RefSeq" id="WP_034873010.1">
    <property type="nucleotide sequence ID" value="NZ_JOKG01000001.1"/>
</dbReference>
<dbReference type="EMBL" id="JOKG01000001">
    <property type="protein sequence ID" value="KEQ15724.1"/>
    <property type="molecule type" value="Genomic_DNA"/>
</dbReference>
<evidence type="ECO:0000313" key="2">
    <source>
        <dbReference type="Proteomes" id="UP000028006"/>
    </source>
</evidence>
<dbReference type="GO" id="GO:0003677">
    <property type="term" value="F:DNA binding"/>
    <property type="evidence" value="ECO:0007669"/>
    <property type="project" value="InterPro"/>
</dbReference>
<keyword evidence="2" id="KW-1185">Reference proteome</keyword>
<protein>
    <recommendedName>
        <fullName evidence="3">Transcriptional regulator</fullName>
    </recommendedName>
</protein>
<organism evidence="1 2">
    <name type="scientific">Endozoicomonas montiporae</name>
    <dbReference type="NCBI Taxonomy" id="1027273"/>
    <lineage>
        <taxon>Bacteria</taxon>
        <taxon>Pseudomonadati</taxon>
        <taxon>Pseudomonadota</taxon>
        <taxon>Gammaproteobacteria</taxon>
        <taxon>Oceanospirillales</taxon>
        <taxon>Endozoicomonadaceae</taxon>
        <taxon>Endozoicomonas</taxon>
    </lineage>
</organism>
<evidence type="ECO:0000313" key="1">
    <source>
        <dbReference type="EMBL" id="KEQ15724.1"/>
    </source>
</evidence>
<accession>A0A081NBA1</accession>
<gene>
    <name evidence="1" type="ORF">GZ77_03975</name>
</gene>